<evidence type="ECO:0000256" key="2">
    <source>
        <dbReference type="ARBA" id="ARBA00005262"/>
    </source>
</evidence>
<feature type="transmembrane region" description="Helical" evidence="7">
    <location>
        <begin position="289"/>
        <end position="314"/>
    </location>
</feature>
<dbReference type="InterPro" id="IPR003370">
    <property type="entry name" value="Chromate_transpt"/>
</dbReference>
<reference evidence="9" key="1">
    <citation type="journal article" date="2019" name="Int. J. Syst. Evol. Microbiol.">
        <title>The Global Catalogue of Microorganisms (GCM) 10K type strain sequencing project: providing services to taxonomists for standard genome sequencing and annotation.</title>
        <authorList>
            <consortium name="The Broad Institute Genomics Platform"/>
            <consortium name="The Broad Institute Genome Sequencing Center for Infectious Disease"/>
            <person name="Wu L."/>
            <person name="Ma J."/>
        </authorList>
    </citation>
    <scope>NUCLEOTIDE SEQUENCE [LARGE SCALE GENOMIC DNA]</scope>
    <source>
        <strain evidence="9">NBRC 110044</strain>
    </source>
</reference>
<keyword evidence="5 7" id="KW-1133">Transmembrane helix</keyword>
<comment type="subcellular location">
    <subcellularLocation>
        <location evidence="1">Cell membrane</location>
        <topology evidence="1">Multi-pass membrane protein</topology>
    </subcellularLocation>
</comment>
<feature type="transmembrane region" description="Helical" evidence="7">
    <location>
        <begin position="262"/>
        <end position="283"/>
    </location>
</feature>
<sequence>MTPPSLAVASRFWLKLGFISFGGPAGQIALLREELVERRGWIDSEHFNHALAYCMLLPGPEAQQLATYLGWLLHGRRGGIIAGLLFILPSLLLMLLLGWLYVRFGQSPAASAIKLGVQPVVIALVAMALWRFGSKSLHGPQAWSLALAAFAIAWWALLPIPLLLLIAAGLGWWQRPAAATNTPKPALALRRRLLFILVFVAAFLGLAVALAPTGRLGEIASVCGKAALVSFGGAYAVLPYYFDAAVRQYQWISAPQMLDALALGETTPGPLIMVLAFVGYLAAPAGQGWAGALVATLFTFLPSFVFILAGAPLVEATRHLPSVRAPLATMAAAIVGLIAQLALLLSLHVLLPQGRPDWPALLLALAGFVLLWRGWSVLKVLALGLLAGLLRTALAI</sequence>
<dbReference type="InterPro" id="IPR014047">
    <property type="entry name" value="Chr_Tranpt_l_chain"/>
</dbReference>
<evidence type="ECO:0000313" key="9">
    <source>
        <dbReference type="Proteomes" id="UP001156706"/>
    </source>
</evidence>
<keyword evidence="4 7" id="KW-0812">Transmembrane</keyword>
<dbReference type="PANTHER" id="PTHR33567">
    <property type="entry name" value="CHROMATE ION TRANSPORTER (EUROFUNG)"/>
    <property type="match status" value="1"/>
</dbReference>
<feature type="transmembrane region" description="Helical" evidence="7">
    <location>
        <begin position="145"/>
        <end position="173"/>
    </location>
</feature>
<dbReference type="Pfam" id="PF02417">
    <property type="entry name" value="Chromate_transp"/>
    <property type="match status" value="2"/>
</dbReference>
<feature type="transmembrane region" description="Helical" evidence="7">
    <location>
        <begin position="326"/>
        <end position="351"/>
    </location>
</feature>
<feature type="transmembrane region" description="Helical" evidence="7">
    <location>
        <begin position="219"/>
        <end position="242"/>
    </location>
</feature>
<dbReference type="Proteomes" id="UP001156706">
    <property type="component" value="Unassembled WGS sequence"/>
</dbReference>
<feature type="transmembrane region" description="Helical" evidence="7">
    <location>
        <begin position="12"/>
        <end position="31"/>
    </location>
</feature>
<comment type="similarity">
    <text evidence="2">Belongs to the chromate ion transporter (CHR) (TC 2.A.51) family.</text>
</comment>
<organism evidence="8 9">
    <name type="scientific">Chitinimonas prasina</name>
    <dbReference type="NCBI Taxonomy" id="1434937"/>
    <lineage>
        <taxon>Bacteria</taxon>
        <taxon>Pseudomonadati</taxon>
        <taxon>Pseudomonadota</taxon>
        <taxon>Betaproteobacteria</taxon>
        <taxon>Neisseriales</taxon>
        <taxon>Chitinibacteraceae</taxon>
        <taxon>Chitinimonas</taxon>
    </lineage>
</organism>
<evidence type="ECO:0000256" key="5">
    <source>
        <dbReference type="ARBA" id="ARBA00022989"/>
    </source>
</evidence>
<feature type="transmembrane region" description="Helical" evidence="7">
    <location>
        <begin position="193"/>
        <end position="213"/>
    </location>
</feature>
<dbReference type="RefSeq" id="WP_284195702.1">
    <property type="nucleotide sequence ID" value="NZ_BSOG01000001.1"/>
</dbReference>
<feature type="transmembrane region" description="Helical" evidence="7">
    <location>
        <begin position="113"/>
        <end position="133"/>
    </location>
</feature>
<keyword evidence="6 7" id="KW-0472">Membrane</keyword>
<dbReference type="PIRSF" id="PIRSF004810">
    <property type="entry name" value="ChrA"/>
    <property type="match status" value="1"/>
</dbReference>
<accession>A0ABQ5YDM3</accession>
<proteinExistence type="inferred from homology"/>
<keyword evidence="9" id="KW-1185">Reference proteome</keyword>
<dbReference type="EMBL" id="BSOG01000001">
    <property type="protein sequence ID" value="GLR12583.1"/>
    <property type="molecule type" value="Genomic_DNA"/>
</dbReference>
<comment type="caution">
    <text evidence="8">The sequence shown here is derived from an EMBL/GenBank/DDBJ whole genome shotgun (WGS) entry which is preliminary data.</text>
</comment>
<dbReference type="PANTHER" id="PTHR33567:SF3">
    <property type="entry name" value="CHROMATE ION TRANSPORTER (EUROFUNG)"/>
    <property type="match status" value="1"/>
</dbReference>
<keyword evidence="3" id="KW-1003">Cell membrane</keyword>
<evidence type="ECO:0000256" key="7">
    <source>
        <dbReference type="SAM" id="Phobius"/>
    </source>
</evidence>
<evidence type="ECO:0000256" key="1">
    <source>
        <dbReference type="ARBA" id="ARBA00004651"/>
    </source>
</evidence>
<protein>
    <submittedName>
        <fullName evidence="8">Chromate transporter</fullName>
    </submittedName>
</protein>
<evidence type="ECO:0000256" key="6">
    <source>
        <dbReference type="ARBA" id="ARBA00023136"/>
    </source>
</evidence>
<evidence type="ECO:0000256" key="4">
    <source>
        <dbReference type="ARBA" id="ARBA00022692"/>
    </source>
</evidence>
<dbReference type="NCBIfam" id="TIGR00937">
    <property type="entry name" value="2A51"/>
    <property type="match status" value="1"/>
</dbReference>
<evidence type="ECO:0000313" key="8">
    <source>
        <dbReference type="EMBL" id="GLR12583.1"/>
    </source>
</evidence>
<gene>
    <name evidence="8" type="ORF">GCM10007907_13730</name>
</gene>
<name>A0ABQ5YDM3_9NEIS</name>
<evidence type="ECO:0000256" key="3">
    <source>
        <dbReference type="ARBA" id="ARBA00022475"/>
    </source>
</evidence>
<feature type="transmembrane region" description="Helical" evidence="7">
    <location>
        <begin position="80"/>
        <end position="101"/>
    </location>
</feature>
<feature type="transmembrane region" description="Helical" evidence="7">
    <location>
        <begin position="363"/>
        <end position="390"/>
    </location>
</feature>